<feature type="transmembrane region" description="Helical" evidence="11">
    <location>
        <begin position="130"/>
        <end position="148"/>
    </location>
</feature>
<sequence length="514" mass="59058">MIMEVKDIDNYCDRGIHPNSSNYLTAPFDGLCLQKFFYQLQASLRRFSQWEEVLYTTVYIVISIAAVIGNGLVILAVIRKKAMRTNRNVLILNLALSNLILAITNIPFLWLPSIDFEFPYSRFFCKFANVLPGSNIYCSTLTISVMAIDRYYSVKKLKMTSNRKQCFHAVLVSLAIWVASFILSLPLLLYYETSMLYVMRLVLSQFSPYLQNYMKKKIKFFQEIRVVDQNGEEVIRSYGWRQCRLVSAGRLPDITQSIQLLMSVLQVAFLYIVPLFVLSIFNVKLTRFLKTNANKMSKTRAPPKRDDRADSNQNSLKNSSNQNSSLRSPTLPSVRNSIVERNTTNKRTSRTTSLLIAMAGSYAALWFPFTLITFLIDFELVNNVSQEYVNLVERIDQTCKMVSMLSICVNPFLYGFLNTNFRHEFSDIYYRYLRCDSKDQPAGRFQHDVSSIAHHRQDSVYNDDTTLLTTGRQSLVKDGASSPRGFRSSIRVCSSQLIGDRIVLDDDIEKDSFV</sequence>
<dbReference type="Proteomes" id="UP000008281">
    <property type="component" value="Unassembled WGS sequence"/>
</dbReference>
<dbReference type="InterPro" id="IPR000276">
    <property type="entry name" value="GPCR_Rhodpsn"/>
</dbReference>
<dbReference type="Pfam" id="PF00001">
    <property type="entry name" value="7tm_1"/>
    <property type="match status" value="2"/>
</dbReference>
<keyword evidence="5 9" id="KW-0297">G-protein coupled receptor</keyword>
<evidence type="ECO:0000256" key="5">
    <source>
        <dbReference type="ARBA" id="ARBA00023040"/>
    </source>
</evidence>
<dbReference type="InParanoid" id="E3LCX6"/>
<dbReference type="InterPro" id="IPR017452">
    <property type="entry name" value="GPCR_Rhodpsn_7TM"/>
</dbReference>
<gene>
    <name evidence="13" type="ORF">CRE_00545</name>
</gene>
<keyword evidence="6 11" id="KW-0472">Membrane</keyword>
<dbReference type="GO" id="GO:0004983">
    <property type="term" value="F:neuropeptide Y receptor activity"/>
    <property type="evidence" value="ECO:0007669"/>
    <property type="project" value="InterPro"/>
</dbReference>
<dbReference type="STRING" id="31234.E3LCX6"/>
<evidence type="ECO:0000313" key="13">
    <source>
        <dbReference type="EMBL" id="EFO83017.1"/>
    </source>
</evidence>
<feature type="region of interest" description="Disordered" evidence="10">
    <location>
        <begin position="296"/>
        <end position="331"/>
    </location>
</feature>
<dbReference type="CDD" id="cd15203">
    <property type="entry name" value="7tmA_NPYR-like"/>
    <property type="match status" value="1"/>
</dbReference>
<keyword evidence="4 11" id="KW-1133">Transmembrane helix</keyword>
<feature type="compositionally biased region" description="Low complexity" evidence="10">
    <location>
        <begin position="311"/>
        <end position="328"/>
    </location>
</feature>
<dbReference type="FunCoup" id="E3LCX6">
    <property type="interactions" value="3"/>
</dbReference>
<keyword evidence="7 9" id="KW-0675">Receptor</keyword>
<evidence type="ECO:0000256" key="11">
    <source>
        <dbReference type="SAM" id="Phobius"/>
    </source>
</evidence>
<comment type="subcellular location">
    <subcellularLocation>
        <location evidence="1">Membrane</location>
        <topology evidence="1">Multi-pass membrane protein</topology>
    </subcellularLocation>
</comment>
<feature type="transmembrane region" description="Helical" evidence="11">
    <location>
        <begin position="260"/>
        <end position="281"/>
    </location>
</feature>
<dbReference type="PANTHER" id="PTHR24235">
    <property type="entry name" value="NEUROPEPTIDE Y RECEPTOR"/>
    <property type="match status" value="1"/>
</dbReference>
<dbReference type="PROSITE" id="PS50262">
    <property type="entry name" value="G_PROTEIN_RECEP_F1_2"/>
    <property type="match status" value="1"/>
</dbReference>
<dbReference type="OMA" id="NTNFRHE"/>
<evidence type="ECO:0000256" key="4">
    <source>
        <dbReference type="ARBA" id="ARBA00022989"/>
    </source>
</evidence>
<evidence type="ECO:0000313" key="14">
    <source>
        <dbReference type="Proteomes" id="UP000008281"/>
    </source>
</evidence>
<evidence type="ECO:0000256" key="9">
    <source>
        <dbReference type="RuleBase" id="RU000688"/>
    </source>
</evidence>
<dbReference type="HOGENOM" id="CLU_579001_0_0_1"/>
<feature type="transmembrane region" description="Helical" evidence="11">
    <location>
        <begin position="53"/>
        <end position="78"/>
    </location>
</feature>
<comment type="similarity">
    <text evidence="2 9">Belongs to the G-protein coupled receptor 1 family.</text>
</comment>
<organism evidence="14">
    <name type="scientific">Caenorhabditis remanei</name>
    <name type="common">Caenorhabditis vulgaris</name>
    <dbReference type="NCBI Taxonomy" id="31234"/>
    <lineage>
        <taxon>Eukaryota</taxon>
        <taxon>Metazoa</taxon>
        <taxon>Ecdysozoa</taxon>
        <taxon>Nematoda</taxon>
        <taxon>Chromadorea</taxon>
        <taxon>Rhabditida</taxon>
        <taxon>Rhabditina</taxon>
        <taxon>Rhabditomorpha</taxon>
        <taxon>Rhabditoidea</taxon>
        <taxon>Rhabditidae</taxon>
        <taxon>Peloderinae</taxon>
        <taxon>Caenorhabditis</taxon>
    </lineage>
</organism>
<feature type="transmembrane region" description="Helical" evidence="11">
    <location>
        <begin position="169"/>
        <end position="191"/>
    </location>
</feature>
<dbReference type="PROSITE" id="PS00237">
    <property type="entry name" value="G_PROTEIN_RECEP_F1_1"/>
    <property type="match status" value="1"/>
</dbReference>
<dbReference type="PRINTS" id="PR00237">
    <property type="entry name" value="GPCRRHODOPSN"/>
</dbReference>
<keyword evidence="8 9" id="KW-0807">Transducer</keyword>
<name>E3LCX6_CAERE</name>
<dbReference type="EMBL" id="DS268407">
    <property type="protein sequence ID" value="EFO83017.1"/>
    <property type="molecule type" value="Genomic_DNA"/>
</dbReference>
<dbReference type="Gene3D" id="1.20.1070.10">
    <property type="entry name" value="Rhodopsin 7-helix transmembrane proteins"/>
    <property type="match status" value="1"/>
</dbReference>
<evidence type="ECO:0000256" key="6">
    <source>
        <dbReference type="ARBA" id="ARBA00023136"/>
    </source>
</evidence>
<evidence type="ECO:0000256" key="10">
    <source>
        <dbReference type="SAM" id="MobiDB-lite"/>
    </source>
</evidence>
<keyword evidence="3 9" id="KW-0812">Transmembrane</keyword>
<feature type="transmembrane region" description="Helical" evidence="11">
    <location>
        <begin position="90"/>
        <end position="110"/>
    </location>
</feature>
<accession>E3LCX6</accession>
<evidence type="ECO:0000256" key="7">
    <source>
        <dbReference type="ARBA" id="ARBA00023170"/>
    </source>
</evidence>
<dbReference type="PANTHER" id="PTHR24235:SF3">
    <property type="entry name" value="G-PROTEIN COUPLED RECEPTOR NPR-8-RELATED"/>
    <property type="match status" value="1"/>
</dbReference>
<evidence type="ECO:0000256" key="3">
    <source>
        <dbReference type="ARBA" id="ARBA00022692"/>
    </source>
</evidence>
<feature type="domain" description="G-protein coupled receptors family 1 profile" evidence="12">
    <location>
        <begin position="69"/>
        <end position="414"/>
    </location>
</feature>
<dbReference type="AlphaFoldDB" id="E3LCX6"/>
<keyword evidence="14" id="KW-1185">Reference proteome</keyword>
<evidence type="ECO:0000256" key="1">
    <source>
        <dbReference type="ARBA" id="ARBA00004141"/>
    </source>
</evidence>
<reference evidence="13" key="1">
    <citation type="submission" date="2007-07" db="EMBL/GenBank/DDBJ databases">
        <title>PCAP assembly of the Caenorhabditis remanei genome.</title>
        <authorList>
            <consortium name="The Caenorhabditis remanei Sequencing Consortium"/>
            <person name="Wilson R.K."/>
        </authorList>
    </citation>
    <scope>NUCLEOTIDE SEQUENCE [LARGE SCALE GENOMIC DNA]</scope>
    <source>
        <strain evidence="13">PB4641</strain>
    </source>
</reference>
<proteinExistence type="inferred from homology"/>
<dbReference type="SUPFAM" id="SSF81321">
    <property type="entry name" value="Family A G protein-coupled receptor-like"/>
    <property type="match status" value="1"/>
</dbReference>
<protein>
    <recommendedName>
        <fullName evidence="12">G-protein coupled receptors family 1 profile domain-containing protein</fullName>
    </recommendedName>
</protein>
<evidence type="ECO:0000256" key="8">
    <source>
        <dbReference type="ARBA" id="ARBA00023224"/>
    </source>
</evidence>
<feature type="transmembrane region" description="Helical" evidence="11">
    <location>
        <begin position="354"/>
        <end position="376"/>
    </location>
</feature>
<evidence type="ECO:0000256" key="2">
    <source>
        <dbReference type="ARBA" id="ARBA00010663"/>
    </source>
</evidence>
<dbReference type="InterPro" id="IPR000611">
    <property type="entry name" value="NPY_rcpt"/>
</dbReference>
<evidence type="ECO:0000259" key="12">
    <source>
        <dbReference type="PROSITE" id="PS50262"/>
    </source>
</evidence>
<dbReference type="GO" id="GO:0016020">
    <property type="term" value="C:membrane"/>
    <property type="evidence" value="ECO:0007669"/>
    <property type="project" value="UniProtKB-SubCell"/>
</dbReference>
<dbReference type="PRINTS" id="PR01012">
    <property type="entry name" value="NRPEPTIDEYR"/>
</dbReference>
<dbReference type="eggNOG" id="KOG3656">
    <property type="taxonomic scope" value="Eukaryota"/>
</dbReference>
<dbReference type="OrthoDB" id="9046662at2759"/>